<evidence type="ECO:0000259" key="2">
    <source>
        <dbReference type="Pfam" id="PF21895"/>
    </source>
</evidence>
<reference evidence="4" key="2">
    <citation type="submission" date="2025-08" db="UniProtKB">
        <authorList>
            <consortium name="RefSeq"/>
        </authorList>
    </citation>
    <scope>IDENTIFICATION</scope>
    <source>
        <tissue evidence="4">Stem</tissue>
    </source>
</reference>
<dbReference type="PANTHER" id="PTHR45754">
    <property type="entry name" value="METHYLENETETRAHYDROFOLATE REDUCTASE"/>
    <property type="match status" value="1"/>
</dbReference>
<reference evidence="3" key="1">
    <citation type="submission" date="2025-05" db="UniProtKB">
        <authorList>
            <consortium name="RefSeq"/>
        </authorList>
    </citation>
    <scope>NUCLEOTIDE SEQUENCE [LARGE SCALE GENOMIC DNA]</scope>
</reference>
<keyword evidence="3" id="KW-1185">Reference proteome</keyword>
<gene>
    <name evidence="4" type="primary">LOC103503268</name>
</gene>
<evidence type="ECO:0000313" key="3">
    <source>
        <dbReference type="Proteomes" id="UP001652600"/>
    </source>
</evidence>
<dbReference type="GeneID" id="103503268"/>
<proteinExistence type="predicted"/>
<name>A0ABM3KIV0_CUCME</name>
<evidence type="ECO:0000313" key="4">
    <source>
        <dbReference type="RefSeq" id="XP_050937711.1"/>
    </source>
</evidence>
<protein>
    <submittedName>
        <fullName evidence="4">Probable methylenetetrahydrofolate reductase</fullName>
    </submittedName>
</protein>
<feature type="domain" description="MTHFR SAM-binding regulatory" evidence="2">
    <location>
        <begin position="92"/>
        <end position="365"/>
    </location>
</feature>
<accession>A0ABM3KIV0</accession>
<evidence type="ECO:0000256" key="1">
    <source>
        <dbReference type="SAM" id="MobiDB-lite"/>
    </source>
</evidence>
<dbReference type="Pfam" id="PF21895">
    <property type="entry name" value="MTHFR_C"/>
    <property type="match status" value="1"/>
</dbReference>
<dbReference type="InterPro" id="IPR053806">
    <property type="entry name" value="MTHFR_C"/>
</dbReference>
<dbReference type="RefSeq" id="XP_050937711.1">
    <property type="nucleotide sequence ID" value="XM_051081754.1"/>
</dbReference>
<sequence length="366" mass="42269">MHVQGEVGSKTSDPSEDFQGNECSSSINETHKLKRFRGKTFEPRLQRFIRYLDSEGDDEERVRDGNDVVEMRFSDERRLILLSNIGIYKKAKKRQIRDLYLLATANRPQSYISRTIGWDQYPHGRWSDSRNPSYGALTDYQFMRPRARDKKLLEEWALPLKSIEDVYEKFMKYCLGKLRSSPWSELEGLQAETRMISEQLGKINMKGFLSINSQPAVNGERSDSPSVGWGGPGGYVYQKAYIEFFCSREKLDAIVDKCRALPSLTYMAVNKEGIWVSNVTQKDVNAVTWSVFPAKEIIQPTVVDPASFLVWKDEAFEIWSRGWAALYPEGDWSRKLLDEIQSSYYLVSLVDNDYINSDLFAILEDF</sequence>
<feature type="region of interest" description="Disordered" evidence="1">
    <location>
        <begin position="1"/>
        <end position="25"/>
    </location>
</feature>
<dbReference type="Proteomes" id="UP001652600">
    <property type="component" value="Chromosome 2"/>
</dbReference>
<dbReference type="PANTHER" id="PTHR45754:SF3">
    <property type="entry name" value="METHYLENETETRAHYDROFOLATE REDUCTASE (NADPH)"/>
    <property type="match status" value="1"/>
</dbReference>
<organism evidence="3 4">
    <name type="scientific">Cucumis melo</name>
    <name type="common">Muskmelon</name>
    <dbReference type="NCBI Taxonomy" id="3656"/>
    <lineage>
        <taxon>Eukaryota</taxon>
        <taxon>Viridiplantae</taxon>
        <taxon>Streptophyta</taxon>
        <taxon>Embryophyta</taxon>
        <taxon>Tracheophyta</taxon>
        <taxon>Spermatophyta</taxon>
        <taxon>Magnoliopsida</taxon>
        <taxon>eudicotyledons</taxon>
        <taxon>Gunneridae</taxon>
        <taxon>Pentapetalae</taxon>
        <taxon>rosids</taxon>
        <taxon>fabids</taxon>
        <taxon>Cucurbitales</taxon>
        <taxon>Cucurbitaceae</taxon>
        <taxon>Benincaseae</taxon>
        <taxon>Cucumis</taxon>
    </lineage>
</organism>